<reference evidence="8" key="1">
    <citation type="journal article" date="2017" name="bioRxiv">
        <title>Comparative analysis of the genomes of Stylophora pistillata and Acropora digitifera provides evidence for extensive differences between species of corals.</title>
        <authorList>
            <person name="Voolstra C.R."/>
            <person name="Li Y."/>
            <person name="Liew Y.J."/>
            <person name="Baumgarten S."/>
            <person name="Zoccola D."/>
            <person name="Flot J.-F."/>
            <person name="Tambutte S."/>
            <person name="Allemand D."/>
            <person name="Aranda M."/>
        </authorList>
    </citation>
    <scope>NUCLEOTIDE SEQUENCE [LARGE SCALE GENOMIC DNA]</scope>
</reference>
<dbReference type="Pfam" id="PF01753">
    <property type="entry name" value="zf-MYND"/>
    <property type="match status" value="1"/>
</dbReference>
<organism evidence="7 8">
    <name type="scientific">Stylophora pistillata</name>
    <name type="common">Smooth cauliflower coral</name>
    <dbReference type="NCBI Taxonomy" id="50429"/>
    <lineage>
        <taxon>Eukaryota</taxon>
        <taxon>Metazoa</taxon>
        <taxon>Cnidaria</taxon>
        <taxon>Anthozoa</taxon>
        <taxon>Hexacorallia</taxon>
        <taxon>Scleractinia</taxon>
        <taxon>Astrocoeniina</taxon>
        <taxon>Pocilloporidae</taxon>
        <taxon>Stylophora</taxon>
    </lineage>
</organism>
<gene>
    <name evidence="7" type="ORF">AWC38_SpisGene15763</name>
</gene>
<dbReference type="PROSITE" id="PS50865">
    <property type="entry name" value="ZF_MYND_2"/>
    <property type="match status" value="1"/>
</dbReference>
<name>A0A2B4RSP7_STYPI</name>
<keyword evidence="3" id="KW-0862">Zinc</keyword>
<dbReference type="InterPro" id="IPR002893">
    <property type="entry name" value="Znf_MYND"/>
</dbReference>
<dbReference type="PROSITE" id="PS01360">
    <property type="entry name" value="ZF_MYND_1"/>
    <property type="match status" value="1"/>
</dbReference>
<evidence type="ECO:0000313" key="7">
    <source>
        <dbReference type="EMBL" id="PFX19823.1"/>
    </source>
</evidence>
<dbReference type="GO" id="GO:0008270">
    <property type="term" value="F:zinc ion binding"/>
    <property type="evidence" value="ECO:0007669"/>
    <property type="project" value="UniProtKB-KW"/>
</dbReference>
<feature type="domain" description="MYND-type" evidence="6">
    <location>
        <begin position="727"/>
        <end position="769"/>
    </location>
</feature>
<evidence type="ECO:0000256" key="5">
    <source>
        <dbReference type="SAM" id="MobiDB-lite"/>
    </source>
</evidence>
<dbReference type="Proteomes" id="UP000225706">
    <property type="component" value="Unassembled WGS sequence"/>
</dbReference>
<dbReference type="OrthoDB" id="432970at2759"/>
<sequence length="777" mass="87651">MKKIMAAPAKKKGKIPEFSVETLSRSKHGIACVANIDVRGNVPIYAIFKRPAGPKNSKAVFDFAAILGYIGGEFRDGFCQRDLKEGESVRFLQSYISSLAERRIGMCFVPVEQVAALFLQPLYQKALRKGFVFPDRETTNAFECFKQVAHFCRFSSPEELFRIRLKSLTGRDITKAKDAISGDLNLWTIDNFELAFYKCPLPPDPPNYPTGDFDRYEEFPGFLQQAGWVIQAYSEAEGWKKTAAVKLTSPENYERFSGMAKQQALWYIWKGDLEKAAVMVHSWRRFDEDCSKGKVLDVKNPAMDAMLNITHNDLSNEGLYEGYRKPDARLIRGSKCDICSSSDVYIYDTEHKFIRPGNVRTCVDYEGNAEFGSEEIRNNMAKLLLAIYKFGTNHDFETSATHCFKEALHIFLEHSFNNLYWRIKPTKAMKEAVEMEAVHGFVKALQQIKSLSDIFSSRLDYLVNTDIKRLMEEDETSVSSGAGDSAKTVGIDLLSKTLIPSFASEFQGKWTLLPEAKRQKILTTDSKALIKTCKDTFAKLNKIYNRQTKIVENQNVEETTTQEDDDSSMGDSNGGDDLKNADGLSETSNKPKQNDESNGDIPDVCPDDLCPCKDPKMFYKHFVAVLAGDENPVPFFKCAPTGDVIMNEEMCMDKDGNNVGRMVAFDFEHVNTTMNTIVKERFSSCPRLALLCKKVCHNIYPLLIMSLCQGFVELQKKDGVKVELYTCPACGNKETKPGEFKRCGGCKTVYYCGRKCQAQHWKAGHKQQCDTSAKQAL</sequence>
<comment type="caution">
    <text evidence="7">The sequence shown here is derived from an EMBL/GenBank/DDBJ whole genome shotgun (WGS) entry which is preliminary data.</text>
</comment>
<evidence type="ECO:0000256" key="2">
    <source>
        <dbReference type="ARBA" id="ARBA00022771"/>
    </source>
</evidence>
<evidence type="ECO:0000256" key="1">
    <source>
        <dbReference type="ARBA" id="ARBA00022723"/>
    </source>
</evidence>
<evidence type="ECO:0000256" key="4">
    <source>
        <dbReference type="PROSITE-ProRule" id="PRU00134"/>
    </source>
</evidence>
<protein>
    <submittedName>
        <fullName evidence="7">F-box protein</fullName>
    </submittedName>
</protein>
<keyword evidence="1" id="KW-0479">Metal-binding</keyword>
<evidence type="ECO:0000259" key="6">
    <source>
        <dbReference type="PROSITE" id="PS50865"/>
    </source>
</evidence>
<accession>A0A2B4RSP7</accession>
<dbReference type="Gene3D" id="6.10.140.2220">
    <property type="match status" value="1"/>
</dbReference>
<keyword evidence="8" id="KW-1185">Reference proteome</keyword>
<proteinExistence type="predicted"/>
<dbReference type="AlphaFoldDB" id="A0A2B4RSP7"/>
<dbReference type="EMBL" id="LSMT01000343">
    <property type="protein sequence ID" value="PFX19823.1"/>
    <property type="molecule type" value="Genomic_DNA"/>
</dbReference>
<feature type="region of interest" description="Disordered" evidence="5">
    <location>
        <begin position="554"/>
        <end position="600"/>
    </location>
</feature>
<dbReference type="SUPFAM" id="SSF144232">
    <property type="entry name" value="HIT/MYND zinc finger-like"/>
    <property type="match status" value="1"/>
</dbReference>
<evidence type="ECO:0000256" key="3">
    <source>
        <dbReference type="ARBA" id="ARBA00022833"/>
    </source>
</evidence>
<evidence type="ECO:0000313" key="8">
    <source>
        <dbReference type="Proteomes" id="UP000225706"/>
    </source>
</evidence>
<dbReference type="STRING" id="50429.A0A2B4RSP7"/>
<keyword evidence="2 4" id="KW-0863">Zinc-finger</keyword>